<reference evidence="2" key="2">
    <citation type="submission" date="2023-04" db="EMBL/GenBank/DDBJ databases">
        <authorList>
            <person name="Bu L."/>
            <person name="Lu L."/>
            <person name="Laidemitt M.R."/>
            <person name="Zhang S.M."/>
            <person name="Mutuku M."/>
            <person name="Mkoji G."/>
            <person name="Steinauer M."/>
            <person name="Loker E.S."/>
        </authorList>
    </citation>
    <scope>NUCLEOTIDE SEQUENCE</scope>
    <source>
        <strain evidence="2">KasaAsao</strain>
        <tissue evidence="2">Whole Snail</tissue>
    </source>
</reference>
<keyword evidence="3" id="KW-1185">Reference proteome</keyword>
<reference evidence="2" key="1">
    <citation type="journal article" date="2023" name="PLoS Negl. Trop. Dis.">
        <title>A genome sequence for Biomphalaria pfeifferi, the major vector snail for the human-infecting parasite Schistosoma mansoni.</title>
        <authorList>
            <person name="Bu L."/>
            <person name="Lu L."/>
            <person name="Laidemitt M.R."/>
            <person name="Zhang S.M."/>
            <person name="Mutuku M."/>
            <person name="Mkoji G."/>
            <person name="Steinauer M."/>
            <person name="Loker E.S."/>
        </authorList>
    </citation>
    <scope>NUCLEOTIDE SEQUENCE</scope>
    <source>
        <strain evidence="2">KasaAsao</strain>
    </source>
</reference>
<sequence length="216" mass="24156">MMPVCGKPFLSWLVENLIKLKISVFLSSGKHTTDIHQYFGESYWEDFNVRILIENMPLGTGGAIRFCADSISTKSFIVLNADTVLSNLRLKDAVAFHNSNQFSVTQVLSVASNQNAGKIIVEDNLVAETFENSASENQANPENSFSSTGVYIFEREFVIDNFPIEKSSLEIDLLPEFIKARSVGAWIDSTTVTDFGTPDRYGALNFTETQLRNMFQ</sequence>
<dbReference type="GO" id="GO:0016740">
    <property type="term" value="F:transferase activity"/>
    <property type="evidence" value="ECO:0007669"/>
    <property type="project" value="UniProtKB-KW"/>
</dbReference>
<dbReference type="SUPFAM" id="SSF53448">
    <property type="entry name" value="Nucleotide-diphospho-sugar transferases"/>
    <property type="match status" value="1"/>
</dbReference>
<dbReference type="Proteomes" id="UP001233172">
    <property type="component" value="Unassembled WGS sequence"/>
</dbReference>
<organism evidence="2 3">
    <name type="scientific">Biomphalaria pfeifferi</name>
    <name type="common">Bloodfluke planorb</name>
    <name type="synonym">Freshwater snail</name>
    <dbReference type="NCBI Taxonomy" id="112525"/>
    <lineage>
        <taxon>Eukaryota</taxon>
        <taxon>Metazoa</taxon>
        <taxon>Spiralia</taxon>
        <taxon>Lophotrochozoa</taxon>
        <taxon>Mollusca</taxon>
        <taxon>Gastropoda</taxon>
        <taxon>Heterobranchia</taxon>
        <taxon>Euthyneura</taxon>
        <taxon>Panpulmonata</taxon>
        <taxon>Hygrophila</taxon>
        <taxon>Lymnaeoidea</taxon>
        <taxon>Planorbidae</taxon>
        <taxon>Biomphalaria</taxon>
    </lineage>
</organism>
<dbReference type="Gene3D" id="3.90.550.10">
    <property type="entry name" value="Spore Coat Polysaccharide Biosynthesis Protein SpsA, Chain A"/>
    <property type="match status" value="1"/>
</dbReference>
<dbReference type="AlphaFoldDB" id="A0AAD8ESZ1"/>
<accession>A0AAD8ESZ1</accession>
<comment type="caution">
    <text evidence="2">The sequence shown here is derived from an EMBL/GenBank/DDBJ whole genome shotgun (WGS) entry which is preliminary data.</text>
</comment>
<evidence type="ECO:0000259" key="1">
    <source>
        <dbReference type="Pfam" id="PF00483"/>
    </source>
</evidence>
<dbReference type="InterPro" id="IPR029044">
    <property type="entry name" value="Nucleotide-diphossugar_trans"/>
</dbReference>
<evidence type="ECO:0000313" key="3">
    <source>
        <dbReference type="Proteomes" id="UP001233172"/>
    </source>
</evidence>
<name>A0AAD8ESZ1_BIOPF</name>
<dbReference type="Pfam" id="PF00483">
    <property type="entry name" value="NTP_transferase"/>
    <property type="match status" value="1"/>
</dbReference>
<keyword evidence="2" id="KW-0808">Transferase</keyword>
<dbReference type="InterPro" id="IPR005835">
    <property type="entry name" value="NTP_transferase_dom"/>
</dbReference>
<proteinExistence type="predicted"/>
<gene>
    <name evidence="2" type="ORF">Bpfe_031365</name>
</gene>
<feature type="domain" description="Nucleotidyl transferase" evidence="1">
    <location>
        <begin position="1"/>
        <end position="199"/>
    </location>
</feature>
<dbReference type="PANTHER" id="PTHR22572">
    <property type="entry name" value="SUGAR-1-PHOSPHATE GUANYL TRANSFERASE"/>
    <property type="match status" value="1"/>
</dbReference>
<dbReference type="EMBL" id="JASAOG010000477">
    <property type="protein sequence ID" value="KAK0039212.1"/>
    <property type="molecule type" value="Genomic_DNA"/>
</dbReference>
<protein>
    <submittedName>
        <fullName evidence="2">NTP transferase domain-containing protein</fullName>
    </submittedName>
</protein>
<dbReference type="InterPro" id="IPR050486">
    <property type="entry name" value="Mannose-1P_guanyltransferase"/>
</dbReference>
<evidence type="ECO:0000313" key="2">
    <source>
        <dbReference type="EMBL" id="KAK0039212.1"/>
    </source>
</evidence>